<dbReference type="FunFam" id="1.10.287.3510:FF:000001">
    <property type="entry name" value="NADH-quinone oxidoreductase subunit K"/>
    <property type="match status" value="1"/>
</dbReference>
<dbReference type="InterPro" id="IPR039428">
    <property type="entry name" value="NUOK/Mnh_C1-like"/>
</dbReference>
<evidence type="ECO:0000256" key="1">
    <source>
        <dbReference type="ARBA" id="ARBA00004141"/>
    </source>
</evidence>
<gene>
    <name evidence="8" type="primary">nuoK</name>
    <name evidence="9" type="ORF">A3F83_10340</name>
</gene>
<comment type="subcellular location">
    <subcellularLocation>
        <location evidence="8">Cell membrane</location>
        <topology evidence="8">Multi-pass membrane protein</topology>
    </subcellularLocation>
    <subcellularLocation>
        <location evidence="1">Membrane</location>
        <topology evidence="1">Multi-pass membrane protein</topology>
    </subcellularLocation>
</comment>
<dbReference type="AlphaFoldDB" id="A0A1F5YYB5"/>
<reference evidence="9 10" key="1">
    <citation type="journal article" date="2016" name="Nat. Commun.">
        <title>Thousands of microbial genomes shed light on interconnected biogeochemical processes in an aquifer system.</title>
        <authorList>
            <person name="Anantharaman K."/>
            <person name="Brown C.T."/>
            <person name="Hug L.A."/>
            <person name="Sharon I."/>
            <person name="Castelle C.J."/>
            <person name="Probst A.J."/>
            <person name="Thomas B.C."/>
            <person name="Singh A."/>
            <person name="Wilkins M.J."/>
            <person name="Karaoz U."/>
            <person name="Brodie E.L."/>
            <person name="Williams K.H."/>
            <person name="Hubbard S.S."/>
            <person name="Banfield J.F."/>
        </authorList>
    </citation>
    <scope>NUCLEOTIDE SEQUENCE [LARGE SCALE GENOMIC DNA]</scope>
</reference>
<feature type="transmembrane region" description="Helical" evidence="8">
    <location>
        <begin position="6"/>
        <end position="22"/>
    </location>
</feature>
<comment type="subunit">
    <text evidence="8">NDH-1 is composed of 14 different subunits. Subunits NuoA, H, J, K, L, M, N constitute the membrane sector of the complex.</text>
</comment>
<dbReference type="InterPro" id="IPR001133">
    <property type="entry name" value="NADH_UbQ_OxRdtase_chain4L/K"/>
</dbReference>
<keyword evidence="3 8" id="KW-0813">Transport</keyword>
<keyword evidence="8" id="KW-0520">NAD</keyword>
<evidence type="ECO:0000313" key="9">
    <source>
        <dbReference type="EMBL" id="OGG05126.1"/>
    </source>
</evidence>
<feature type="transmembrane region" description="Helical" evidence="8">
    <location>
        <begin position="29"/>
        <end position="48"/>
    </location>
</feature>
<dbReference type="GO" id="GO:0048038">
    <property type="term" value="F:quinone binding"/>
    <property type="evidence" value="ECO:0007669"/>
    <property type="project" value="UniProtKB-KW"/>
</dbReference>
<name>A0A1F5YYB5_9BACT</name>
<dbReference type="PANTHER" id="PTHR11434">
    <property type="entry name" value="NADH-UBIQUINONE OXIDOREDUCTASE SUBUNIT ND4L"/>
    <property type="match status" value="1"/>
</dbReference>
<dbReference type="Pfam" id="PF00420">
    <property type="entry name" value="Oxidored_q2"/>
    <property type="match status" value="1"/>
</dbReference>
<dbReference type="Proteomes" id="UP000179129">
    <property type="component" value="Unassembled WGS sequence"/>
</dbReference>
<dbReference type="PANTHER" id="PTHR11434:SF16">
    <property type="entry name" value="NADH-UBIQUINONE OXIDOREDUCTASE CHAIN 4L"/>
    <property type="match status" value="1"/>
</dbReference>
<keyword evidence="8" id="KW-1003">Cell membrane</keyword>
<sequence length="99" mass="10784">MSLHQLLLLSAVLFVIGIAGFITRRNIIIMFMSVELMLNAANLALISFANHSGSMDAQLIALFVMALAAAEVAVGLAIIITVFRNKQTVNVDELNILKW</sequence>
<dbReference type="HAMAP" id="MF_01456">
    <property type="entry name" value="NDH1_NuoK"/>
    <property type="match status" value="1"/>
</dbReference>
<keyword evidence="4 8" id="KW-0812">Transmembrane</keyword>
<evidence type="ECO:0000256" key="4">
    <source>
        <dbReference type="ARBA" id="ARBA00022692"/>
    </source>
</evidence>
<accession>A0A1F5YYB5</accession>
<dbReference type="EC" id="7.1.1.-" evidence="8"/>
<evidence type="ECO:0000256" key="8">
    <source>
        <dbReference type="HAMAP-Rule" id="MF_01456"/>
    </source>
</evidence>
<dbReference type="GO" id="GO:0050136">
    <property type="term" value="F:NADH dehydrogenase (quinone) (non-electrogenic) activity"/>
    <property type="evidence" value="ECO:0007669"/>
    <property type="project" value="UniProtKB-UniRule"/>
</dbReference>
<evidence type="ECO:0000256" key="3">
    <source>
        <dbReference type="ARBA" id="ARBA00022448"/>
    </source>
</evidence>
<evidence type="ECO:0000256" key="7">
    <source>
        <dbReference type="ARBA" id="ARBA00023136"/>
    </source>
</evidence>
<comment type="function">
    <text evidence="8">NDH-1 shuttles electrons from NADH, via FMN and iron-sulfur (Fe-S) centers, to quinones in the respiratory chain. The immediate electron acceptor for the enzyme in this species is believed to be ubiquinone. Couples the redox reaction to proton translocation (for every two electrons transferred, four hydrogen ions are translocated across the cytoplasmic membrane), and thus conserves the redox energy in a proton gradient.</text>
</comment>
<protein>
    <recommendedName>
        <fullName evidence="8">NADH-quinone oxidoreductase subunit K</fullName>
        <ecNumber evidence="8">7.1.1.-</ecNumber>
    </recommendedName>
    <alternativeName>
        <fullName evidence="8">NADH dehydrogenase I subunit K</fullName>
    </alternativeName>
    <alternativeName>
        <fullName evidence="8">NDH-1 subunit K</fullName>
    </alternativeName>
</protein>
<comment type="similarity">
    <text evidence="2 8">Belongs to the complex I subunit 4L family.</text>
</comment>
<proteinExistence type="inferred from homology"/>
<comment type="catalytic activity">
    <reaction evidence="8">
        <text>a quinone + NADH + 5 H(+)(in) = a quinol + NAD(+) + 4 H(+)(out)</text>
        <dbReference type="Rhea" id="RHEA:57888"/>
        <dbReference type="ChEBI" id="CHEBI:15378"/>
        <dbReference type="ChEBI" id="CHEBI:24646"/>
        <dbReference type="ChEBI" id="CHEBI:57540"/>
        <dbReference type="ChEBI" id="CHEBI:57945"/>
        <dbReference type="ChEBI" id="CHEBI:132124"/>
    </reaction>
</comment>
<keyword evidence="5 8" id="KW-0874">Quinone</keyword>
<dbReference type="EMBL" id="MFIX01000091">
    <property type="protein sequence ID" value="OGG05126.1"/>
    <property type="molecule type" value="Genomic_DNA"/>
</dbReference>
<dbReference type="GO" id="GO:0030964">
    <property type="term" value="C:NADH dehydrogenase complex"/>
    <property type="evidence" value="ECO:0007669"/>
    <property type="project" value="TreeGrafter"/>
</dbReference>
<dbReference type="GO" id="GO:0042773">
    <property type="term" value="P:ATP synthesis coupled electron transport"/>
    <property type="evidence" value="ECO:0007669"/>
    <property type="project" value="InterPro"/>
</dbReference>
<keyword evidence="8" id="KW-1278">Translocase</keyword>
<keyword evidence="8" id="KW-0830">Ubiquinone</keyword>
<feature type="transmembrane region" description="Helical" evidence="8">
    <location>
        <begin position="60"/>
        <end position="83"/>
    </location>
</feature>
<evidence type="ECO:0000256" key="2">
    <source>
        <dbReference type="ARBA" id="ARBA00010519"/>
    </source>
</evidence>
<organism evidence="9 10">
    <name type="scientific">Candidatus Glassbacteria bacterium RIFCSPLOWO2_12_FULL_58_11</name>
    <dbReference type="NCBI Taxonomy" id="1817867"/>
    <lineage>
        <taxon>Bacteria</taxon>
        <taxon>Candidatus Glassiibacteriota</taxon>
    </lineage>
</organism>
<evidence type="ECO:0000313" key="10">
    <source>
        <dbReference type="Proteomes" id="UP000179129"/>
    </source>
</evidence>
<dbReference type="NCBIfam" id="NF004321">
    <property type="entry name" value="PRK05715.1-3"/>
    <property type="match status" value="1"/>
</dbReference>
<keyword evidence="6 8" id="KW-1133">Transmembrane helix</keyword>
<dbReference type="NCBIfam" id="NF004320">
    <property type="entry name" value="PRK05715.1-2"/>
    <property type="match status" value="1"/>
</dbReference>
<evidence type="ECO:0000256" key="6">
    <source>
        <dbReference type="ARBA" id="ARBA00022989"/>
    </source>
</evidence>
<dbReference type="STRING" id="1817867.A3F83_10340"/>
<evidence type="ECO:0000256" key="5">
    <source>
        <dbReference type="ARBA" id="ARBA00022719"/>
    </source>
</evidence>
<comment type="caution">
    <text evidence="9">The sequence shown here is derived from an EMBL/GenBank/DDBJ whole genome shotgun (WGS) entry which is preliminary data.</text>
</comment>
<dbReference type="GO" id="GO:0005886">
    <property type="term" value="C:plasma membrane"/>
    <property type="evidence" value="ECO:0007669"/>
    <property type="project" value="UniProtKB-SubCell"/>
</dbReference>
<dbReference type="Gene3D" id="1.10.287.3510">
    <property type="match status" value="1"/>
</dbReference>
<keyword evidence="7 8" id="KW-0472">Membrane</keyword>